<evidence type="ECO:0000256" key="3">
    <source>
        <dbReference type="ARBA" id="ARBA00022833"/>
    </source>
</evidence>
<name>A0AAV9BLL8_ACOGR</name>
<gene>
    <name evidence="8" type="ORF">QJS04_geneDACA018778</name>
</gene>
<organism evidence="8 9">
    <name type="scientific">Acorus gramineus</name>
    <name type="common">Dwarf sweet flag</name>
    <dbReference type="NCBI Taxonomy" id="55184"/>
    <lineage>
        <taxon>Eukaryota</taxon>
        <taxon>Viridiplantae</taxon>
        <taxon>Streptophyta</taxon>
        <taxon>Embryophyta</taxon>
        <taxon>Tracheophyta</taxon>
        <taxon>Spermatophyta</taxon>
        <taxon>Magnoliopsida</taxon>
        <taxon>Liliopsida</taxon>
        <taxon>Acoraceae</taxon>
        <taxon>Acorus</taxon>
    </lineage>
</organism>
<sequence>MNRASIDARSAMLRSRDLAMLTSRDVEMSDYPFAAATTTINGFDWNNRRSKAFGFHSFSDPGSPKGFRGAFRDNVRSFIRECCAVEGYVVEGMPVWCTLLVDEGTGVVIPLYTVEESVGFSPDPLCIHCRCSGWSHHFVSKRRYHFIIPVCLDWGKHLQPPLFDVQDRVLHGLIHCNGFGHLLCINGREGSGSTHITGRDIMDLWDRLCTALRTRAVSVDDWSSKKSMQLRLLLGVAYKQTWFGQWGYKFCQGSFGVTEHKYYKSIELLSLLDLNNVIEDFRRAGRDREIRHIVNYYQSLSGTPLASVCDLLRFMLELAPRVRSKNVNGVENVPPPKRSPVVAEDRNTKMKKRVRELSEAIVEMGNRWPARRLRFAATVIVDALREHGKQGGMTRQEVRDAARLHIGDTGLLDFVIKSIGNVIVDGSLVIRAPNPTTKVLEFKIQDAVSKGGGGGVASESDEDKALSLELPMAVALSGRQVYRDLGWLYKHVLSTYPGENTLLRAAGRAALNGKRWVKEWVMSDDKDDDLLRFTVGLEIPDEEAAVLTQQSPPAEMVVVPLHATIGEVVREAERALRDTYFVFKGFEADWGLEGVDGGADEVVFGAVESGSTVWLKGRGVDVSDEGRALRYEGGVDDWVVDCGCGAKDDDGERMAACDLCGVWQHTCCAGIDDNTRVPRLFVCSRCNPSSLF</sequence>
<dbReference type="SUPFAM" id="SSF57903">
    <property type="entry name" value="FYVE/PHD zinc finger"/>
    <property type="match status" value="1"/>
</dbReference>
<dbReference type="CDD" id="cd15556">
    <property type="entry name" value="PHD_MMD1_like"/>
    <property type="match status" value="1"/>
</dbReference>
<dbReference type="GO" id="GO:0008270">
    <property type="term" value="F:zinc ion binding"/>
    <property type="evidence" value="ECO:0007669"/>
    <property type="project" value="UniProtKB-KW"/>
</dbReference>
<dbReference type="InterPro" id="IPR011011">
    <property type="entry name" value="Znf_FYVE_PHD"/>
</dbReference>
<dbReference type="Proteomes" id="UP001179952">
    <property type="component" value="Unassembled WGS sequence"/>
</dbReference>
<reference evidence="8" key="1">
    <citation type="journal article" date="2023" name="Nat. Commun.">
        <title>Diploid and tetraploid genomes of Acorus and the evolution of monocots.</title>
        <authorList>
            <person name="Ma L."/>
            <person name="Liu K.W."/>
            <person name="Li Z."/>
            <person name="Hsiao Y.Y."/>
            <person name="Qi Y."/>
            <person name="Fu T."/>
            <person name="Tang G.D."/>
            <person name="Zhang D."/>
            <person name="Sun W.H."/>
            <person name="Liu D.K."/>
            <person name="Li Y."/>
            <person name="Chen G.Z."/>
            <person name="Liu X.D."/>
            <person name="Liao X.Y."/>
            <person name="Jiang Y.T."/>
            <person name="Yu X."/>
            <person name="Hao Y."/>
            <person name="Huang J."/>
            <person name="Zhao X.W."/>
            <person name="Ke S."/>
            <person name="Chen Y.Y."/>
            <person name="Wu W.L."/>
            <person name="Hsu J.L."/>
            <person name="Lin Y.F."/>
            <person name="Huang M.D."/>
            <person name="Li C.Y."/>
            <person name="Huang L."/>
            <person name="Wang Z.W."/>
            <person name="Zhao X."/>
            <person name="Zhong W.Y."/>
            <person name="Peng D.H."/>
            <person name="Ahmad S."/>
            <person name="Lan S."/>
            <person name="Zhang J.S."/>
            <person name="Tsai W.C."/>
            <person name="Van de Peer Y."/>
            <person name="Liu Z.J."/>
        </authorList>
    </citation>
    <scope>NUCLEOTIDE SEQUENCE</scope>
    <source>
        <strain evidence="8">SCP</strain>
    </source>
</reference>
<dbReference type="PANTHER" id="PTHR46201">
    <property type="entry name" value="PHD FINGER PROTEIN MALE MEIOCYTE DEATH 1-RELATED"/>
    <property type="match status" value="1"/>
</dbReference>
<evidence type="ECO:0000313" key="9">
    <source>
        <dbReference type="Proteomes" id="UP001179952"/>
    </source>
</evidence>
<accession>A0AAV9BLL8</accession>
<comment type="caution">
    <text evidence="8">The sequence shown here is derived from an EMBL/GenBank/DDBJ whole genome shotgun (WGS) entry which is preliminary data.</text>
</comment>
<evidence type="ECO:0000256" key="2">
    <source>
        <dbReference type="ARBA" id="ARBA00022771"/>
    </source>
</evidence>
<feature type="domain" description="Zinc finger PHD-type" evidence="7">
    <location>
        <begin position="641"/>
        <end position="687"/>
    </location>
</feature>
<evidence type="ECO:0000256" key="1">
    <source>
        <dbReference type="ARBA" id="ARBA00022723"/>
    </source>
</evidence>
<evidence type="ECO:0000259" key="7">
    <source>
        <dbReference type="SMART" id="SM00249"/>
    </source>
</evidence>
<dbReference type="Pfam" id="PF25565">
    <property type="entry name" value="Ubiquitin_At1g33420"/>
    <property type="match status" value="1"/>
</dbReference>
<keyword evidence="3" id="KW-0862">Zinc</keyword>
<evidence type="ECO:0000256" key="4">
    <source>
        <dbReference type="ARBA" id="ARBA00023015"/>
    </source>
</evidence>
<evidence type="ECO:0000256" key="5">
    <source>
        <dbReference type="ARBA" id="ARBA00023163"/>
    </source>
</evidence>
<reference evidence="8" key="2">
    <citation type="submission" date="2023-06" db="EMBL/GenBank/DDBJ databases">
        <authorList>
            <person name="Ma L."/>
            <person name="Liu K.-W."/>
            <person name="Li Z."/>
            <person name="Hsiao Y.-Y."/>
            <person name="Qi Y."/>
            <person name="Fu T."/>
            <person name="Tang G."/>
            <person name="Zhang D."/>
            <person name="Sun W.-H."/>
            <person name="Liu D.-K."/>
            <person name="Li Y."/>
            <person name="Chen G.-Z."/>
            <person name="Liu X.-D."/>
            <person name="Liao X.-Y."/>
            <person name="Jiang Y.-T."/>
            <person name="Yu X."/>
            <person name="Hao Y."/>
            <person name="Huang J."/>
            <person name="Zhao X.-W."/>
            <person name="Ke S."/>
            <person name="Chen Y.-Y."/>
            <person name="Wu W.-L."/>
            <person name="Hsu J.-L."/>
            <person name="Lin Y.-F."/>
            <person name="Huang M.-D."/>
            <person name="Li C.-Y."/>
            <person name="Huang L."/>
            <person name="Wang Z.-W."/>
            <person name="Zhao X."/>
            <person name="Zhong W.-Y."/>
            <person name="Peng D.-H."/>
            <person name="Ahmad S."/>
            <person name="Lan S."/>
            <person name="Zhang J.-S."/>
            <person name="Tsai W.-C."/>
            <person name="Van De Peer Y."/>
            <person name="Liu Z.-J."/>
        </authorList>
    </citation>
    <scope>NUCLEOTIDE SEQUENCE</scope>
    <source>
        <strain evidence="8">SCP</strain>
        <tissue evidence="8">Leaves</tissue>
    </source>
</reference>
<evidence type="ECO:0000256" key="6">
    <source>
        <dbReference type="SAM" id="MobiDB-lite"/>
    </source>
</evidence>
<dbReference type="InterPro" id="IPR058054">
    <property type="entry name" value="Znf_MS1-like"/>
</dbReference>
<proteinExistence type="predicted"/>
<dbReference type="SMART" id="SM00249">
    <property type="entry name" value="PHD"/>
    <property type="match status" value="1"/>
</dbReference>
<dbReference type="Gene3D" id="3.30.40.10">
    <property type="entry name" value="Zinc/RING finger domain, C3HC4 (zinc finger)"/>
    <property type="match status" value="1"/>
</dbReference>
<keyword evidence="2" id="KW-0863">Zinc-finger</keyword>
<keyword evidence="9" id="KW-1185">Reference proteome</keyword>
<dbReference type="InterPro" id="IPR013083">
    <property type="entry name" value="Znf_RING/FYVE/PHD"/>
</dbReference>
<keyword evidence="1" id="KW-0479">Metal-binding</keyword>
<dbReference type="EMBL" id="JAUJYN010000002">
    <property type="protein sequence ID" value="KAK1277272.1"/>
    <property type="molecule type" value="Genomic_DNA"/>
</dbReference>
<dbReference type="InterPro" id="IPR001965">
    <property type="entry name" value="Znf_PHD"/>
</dbReference>
<dbReference type="InterPro" id="IPR059080">
    <property type="entry name" value="WHD_PTC1"/>
</dbReference>
<keyword evidence="5" id="KW-0804">Transcription</keyword>
<dbReference type="PANTHER" id="PTHR46201:SF9">
    <property type="entry name" value="PHD FINGER PROTEIN MALE MEIOCYTE DEATH 1"/>
    <property type="match status" value="1"/>
</dbReference>
<dbReference type="AlphaFoldDB" id="A0AAV9BLL8"/>
<dbReference type="InterPro" id="IPR057765">
    <property type="entry name" value="MS1-like_ubiquitin"/>
</dbReference>
<dbReference type="Pfam" id="PF25874">
    <property type="entry name" value="WHD_plant_repro"/>
    <property type="match status" value="1"/>
</dbReference>
<protein>
    <submittedName>
        <fullName evidence="8">PHD finger protein MALE MEIOCYTE DEATH 1</fullName>
    </submittedName>
</protein>
<evidence type="ECO:0000313" key="8">
    <source>
        <dbReference type="EMBL" id="KAK1277272.1"/>
    </source>
</evidence>
<keyword evidence="4" id="KW-0805">Transcription regulation</keyword>
<feature type="region of interest" description="Disordered" evidence="6">
    <location>
        <begin position="329"/>
        <end position="349"/>
    </location>
</feature>